<evidence type="ECO:0000256" key="1">
    <source>
        <dbReference type="SAM" id="MobiDB-lite"/>
    </source>
</evidence>
<feature type="compositionally biased region" description="Polar residues" evidence="1">
    <location>
        <begin position="125"/>
        <end position="135"/>
    </location>
</feature>
<proteinExistence type="predicted"/>
<organism evidence="3 4">
    <name type="scientific">Winogradskyella vincentii</name>
    <dbReference type="NCBI Taxonomy" id="2877122"/>
    <lineage>
        <taxon>Bacteria</taxon>
        <taxon>Pseudomonadati</taxon>
        <taxon>Bacteroidota</taxon>
        <taxon>Flavobacteriia</taxon>
        <taxon>Flavobacteriales</taxon>
        <taxon>Flavobacteriaceae</taxon>
        <taxon>Winogradskyella</taxon>
    </lineage>
</organism>
<accession>A0ABS7Y3N4</accession>
<feature type="signal peptide" evidence="2">
    <location>
        <begin position="1"/>
        <end position="23"/>
    </location>
</feature>
<feature type="compositionally biased region" description="Low complexity" evidence="1">
    <location>
        <begin position="220"/>
        <end position="231"/>
    </location>
</feature>
<feature type="region of interest" description="Disordered" evidence="1">
    <location>
        <begin position="151"/>
        <end position="237"/>
    </location>
</feature>
<name>A0ABS7Y3N4_9FLAO</name>
<comment type="caution">
    <text evidence="3">The sequence shown here is derived from an EMBL/GenBank/DDBJ whole genome shotgun (WGS) entry which is preliminary data.</text>
</comment>
<protein>
    <submittedName>
        <fullName evidence="3">Uncharacterized protein</fullName>
    </submittedName>
</protein>
<gene>
    <name evidence="3" type="ORF">LBV24_15010</name>
</gene>
<dbReference type="Proteomes" id="UP001198402">
    <property type="component" value="Unassembled WGS sequence"/>
</dbReference>
<evidence type="ECO:0000256" key="2">
    <source>
        <dbReference type="SAM" id="SignalP"/>
    </source>
</evidence>
<feature type="compositionally biased region" description="Polar residues" evidence="1">
    <location>
        <begin position="175"/>
        <end position="185"/>
    </location>
</feature>
<reference evidence="4" key="1">
    <citation type="submission" date="2023-07" db="EMBL/GenBank/DDBJ databases">
        <authorList>
            <person name="Yue Y."/>
        </authorList>
    </citation>
    <scope>NUCLEOTIDE SEQUENCE [LARGE SCALE GENOMIC DNA]</scope>
    <source>
        <strain evidence="4">2Y89</strain>
    </source>
</reference>
<evidence type="ECO:0000313" key="3">
    <source>
        <dbReference type="EMBL" id="MCA0154534.1"/>
    </source>
</evidence>
<feature type="chain" id="PRO_5046898900" evidence="2">
    <location>
        <begin position="24"/>
        <end position="237"/>
    </location>
</feature>
<dbReference type="RefSeq" id="WP_224479475.1">
    <property type="nucleotide sequence ID" value="NZ_JAIUJS010000028.1"/>
</dbReference>
<keyword evidence="2" id="KW-0732">Signal</keyword>
<keyword evidence="4" id="KW-1185">Reference proteome</keyword>
<sequence>MKDLLKSILLLTLCLHLSITVNAQQKEYVSTQKKAQLTTTGPSAFDLLIEKIYNEKLPTSGINSLVITYKEEKKKTGNGIIIVNRKKSSKKKKVTPPSTKDNTYQTLKLKNKGYNTAPPKGGIKKTTSVYDNVPTKKNNTYQTLKLDKNGYDTAPVKNIKKSSKTENYDNPGRPLSTNKNPTLLNYDQPPKANNKITSNKSNTYDRVTPPLSKKGNTYDNVNSSLSKNSNSYGTLPL</sequence>
<feature type="non-terminal residue" evidence="3">
    <location>
        <position position="237"/>
    </location>
</feature>
<evidence type="ECO:0000313" key="4">
    <source>
        <dbReference type="Proteomes" id="UP001198402"/>
    </source>
</evidence>
<feature type="compositionally biased region" description="Polar residues" evidence="1">
    <location>
        <begin position="194"/>
        <end position="205"/>
    </location>
</feature>
<feature type="region of interest" description="Disordered" evidence="1">
    <location>
        <begin position="111"/>
        <end position="135"/>
    </location>
</feature>
<dbReference type="EMBL" id="JAIUJS010000028">
    <property type="protein sequence ID" value="MCA0154534.1"/>
    <property type="molecule type" value="Genomic_DNA"/>
</dbReference>